<feature type="region of interest" description="Disordered" evidence="1">
    <location>
        <begin position="150"/>
        <end position="190"/>
    </location>
</feature>
<evidence type="ECO:0000313" key="2">
    <source>
        <dbReference type="EMBL" id="KAF1984976.1"/>
    </source>
</evidence>
<sequence length="208" mass="23714">MRTLLPQCMQIRLQNGRSYTAIAEFQDAVQKLDRQLSMWDEIHIVKNEKPALPSTRQSRFPAIALSKPFDRFSKSRQTVQFEDTPCQQRPPPLVRKLQALGACFDCGPEGHSRLDSGRPCKDRRSLSNDQISKQLSVLSTNLAIIGVDIDQEEQELEEDSYDNREDEQYDEKGTSDQDDDLNPENAYSLAKMAPRDVSACKITYKDSD</sequence>
<gene>
    <name evidence="2" type="ORF">K402DRAFT_422283</name>
</gene>
<proteinExistence type="predicted"/>
<dbReference type="Proteomes" id="UP000800041">
    <property type="component" value="Unassembled WGS sequence"/>
</dbReference>
<accession>A0A6G1GVJ8</accession>
<feature type="compositionally biased region" description="Acidic residues" evidence="1">
    <location>
        <begin position="150"/>
        <end position="169"/>
    </location>
</feature>
<evidence type="ECO:0000256" key="1">
    <source>
        <dbReference type="SAM" id="MobiDB-lite"/>
    </source>
</evidence>
<protein>
    <submittedName>
        <fullName evidence="2">Uncharacterized protein</fullName>
    </submittedName>
</protein>
<evidence type="ECO:0000313" key="3">
    <source>
        <dbReference type="Proteomes" id="UP000800041"/>
    </source>
</evidence>
<dbReference type="EMBL" id="ML977164">
    <property type="protein sequence ID" value="KAF1984976.1"/>
    <property type="molecule type" value="Genomic_DNA"/>
</dbReference>
<keyword evidence="3" id="KW-1185">Reference proteome</keyword>
<dbReference type="AlphaFoldDB" id="A0A6G1GVJ8"/>
<name>A0A6G1GVJ8_9PEZI</name>
<reference evidence="2" key="1">
    <citation type="journal article" date="2020" name="Stud. Mycol.">
        <title>101 Dothideomycetes genomes: a test case for predicting lifestyles and emergence of pathogens.</title>
        <authorList>
            <person name="Haridas S."/>
            <person name="Albert R."/>
            <person name="Binder M."/>
            <person name="Bloem J."/>
            <person name="Labutti K."/>
            <person name="Salamov A."/>
            <person name="Andreopoulos B."/>
            <person name="Baker S."/>
            <person name="Barry K."/>
            <person name="Bills G."/>
            <person name="Bluhm B."/>
            <person name="Cannon C."/>
            <person name="Castanera R."/>
            <person name="Culley D."/>
            <person name="Daum C."/>
            <person name="Ezra D."/>
            <person name="Gonzalez J."/>
            <person name="Henrissat B."/>
            <person name="Kuo A."/>
            <person name="Liang C."/>
            <person name="Lipzen A."/>
            <person name="Lutzoni F."/>
            <person name="Magnuson J."/>
            <person name="Mondo S."/>
            <person name="Nolan M."/>
            <person name="Ohm R."/>
            <person name="Pangilinan J."/>
            <person name="Park H.-J."/>
            <person name="Ramirez L."/>
            <person name="Alfaro M."/>
            <person name="Sun H."/>
            <person name="Tritt A."/>
            <person name="Yoshinaga Y."/>
            <person name="Zwiers L.-H."/>
            <person name="Turgeon B."/>
            <person name="Goodwin S."/>
            <person name="Spatafora J."/>
            <person name="Crous P."/>
            <person name="Grigoriev I."/>
        </authorList>
    </citation>
    <scope>NUCLEOTIDE SEQUENCE</scope>
    <source>
        <strain evidence="2">CBS 113979</strain>
    </source>
</reference>
<organism evidence="2 3">
    <name type="scientific">Aulographum hederae CBS 113979</name>
    <dbReference type="NCBI Taxonomy" id="1176131"/>
    <lineage>
        <taxon>Eukaryota</taxon>
        <taxon>Fungi</taxon>
        <taxon>Dikarya</taxon>
        <taxon>Ascomycota</taxon>
        <taxon>Pezizomycotina</taxon>
        <taxon>Dothideomycetes</taxon>
        <taxon>Pleosporomycetidae</taxon>
        <taxon>Aulographales</taxon>
        <taxon>Aulographaceae</taxon>
    </lineage>
</organism>